<sequence length="935" mass="102536">MSSARVSRGLCMKQASRRLTRQQKGLKASKQVAPKPVDAETIPNDTVERIMKVDPAIITVRLPTKHRKADMTLSAEELMKRDPAIIECRGSSTSRPVPRGPPQKRLPLGLNLAGPLGLHSLPPKDAAVSLSAEELKRRDPAIIECRGPSTSQPIPRGSPLKLLPTGLILVVPLGLHRAKPDVDLADSQKAVRDPDGVPFSSAVTFDNIKIAKSKPFSILDEDKAPRMKAKSGRVLQPSYSEQNRMKAKSDNSSHYKDQENSPQTHSIQFQDNKLPAKGDAVDVVLDVKGPVKQKLKPNKVSAEGTAGASGPEIHIYHQRRDKNKPRKRREQKRVESPKVETIDLGHKISQLQSSLSDNEVPLITAEDISKLPNVYCSESSEVRCDMCGYTKVHHDLHTNDGFGCPKYVARSADDCHLCKEHMAHTLEDDRFYHGMSHIKNSALVVKDVHTVPLEKELAIGSVAVRSPEPQKVHHEDMEAPGHSPQSSSSYAPVGSFRVQDPTELCALPGNFETRPSANSVAVGEDELQEPDDQHPPSSSYALFGSSLVQDSTELYALPEEFKKESYAHNVNANEDDVQESDCRSQKSNSYSLAGTSLIQDSNDLYAVPKVLKNEICGCNLPANGGDVGEVDWQPSSLSSCALVGRSHIKGSDISGALPPRIKNNPAIELPMKATALHQKVTTKGKNLNDALSRETPLLVARIKFKKPRLSNGEHSDLARAAKELEESENLKALEASIYNQIIETIVETPLAYLEDGELDFLGVYKTYEDPIVQTDLDHKAGPNNAFPSDHNICDSHEDNLDELMNKVLNSINEHLPQPSPPVICPENFQSTEKCVVPLDPKSKSGNNAESEDVEKVPLSFIVVCFWGILASVLCRYCLCHSSYLYSSTFIALGGSQKMRWASIASYEVLDPGKGSGRSDIMAEIRYAKACLAEAF</sequence>
<proteinExistence type="predicted"/>
<keyword evidence="3" id="KW-1185">Reference proteome</keyword>
<dbReference type="EMBL" id="MU004230">
    <property type="protein sequence ID" value="KAF2675180.1"/>
    <property type="molecule type" value="Genomic_DNA"/>
</dbReference>
<dbReference type="Proteomes" id="UP000799302">
    <property type="component" value="Unassembled WGS sequence"/>
</dbReference>
<feature type="compositionally biased region" description="Basic and acidic residues" evidence="1">
    <location>
        <begin position="468"/>
        <end position="479"/>
    </location>
</feature>
<reference evidence="2" key="1">
    <citation type="journal article" date="2020" name="Stud. Mycol.">
        <title>101 Dothideomycetes genomes: a test case for predicting lifestyles and emergence of pathogens.</title>
        <authorList>
            <person name="Haridas S."/>
            <person name="Albert R."/>
            <person name="Binder M."/>
            <person name="Bloem J."/>
            <person name="Labutti K."/>
            <person name="Salamov A."/>
            <person name="Andreopoulos B."/>
            <person name="Baker S."/>
            <person name="Barry K."/>
            <person name="Bills G."/>
            <person name="Bluhm B."/>
            <person name="Cannon C."/>
            <person name="Castanera R."/>
            <person name="Culley D."/>
            <person name="Daum C."/>
            <person name="Ezra D."/>
            <person name="Gonzalez J."/>
            <person name="Henrissat B."/>
            <person name="Kuo A."/>
            <person name="Liang C."/>
            <person name="Lipzen A."/>
            <person name="Lutzoni F."/>
            <person name="Magnuson J."/>
            <person name="Mondo S."/>
            <person name="Nolan M."/>
            <person name="Ohm R."/>
            <person name="Pangilinan J."/>
            <person name="Park H.-J."/>
            <person name="Ramirez L."/>
            <person name="Alfaro M."/>
            <person name="Sun H."/>
            <person name="Tritt A."/>
            <person name="Yoshinaga Y."/>
            <person name="Zwiers L.-H."/>
            <person name="Turgeon B."/>
            <person name="Goodwin S."/>
            <person name="Spatafora J."/>
            <person name="Crous P."/>
            <person name="Grigoriev I."/>
        </authorList>
    </citation>
    <scope>NUCLEOTIDE SEQUENCE</scope>
    <source>
        <strain evidence="2">CBS 115976</strain>
    </source>
</reference>
<organism evidence="2 3">
    <name type="scientific">Microthyrium microscopicum</name>
    <dbReference type="NCBI Taxonomy" id="703497"/>
    <lineage>
        <taxon>Eukaryota</taxon>
        <taxon>Fungi</taxon>
        <taxon>Dikarya</taxon>
        <taxon>Ascomycota</taxon>
        <taxon>Pezizomycotina</taxon>
        <taxon>Dothideomycetes</taxon>
        <taxon>Dothideomycetes incertae sedis</taxon>
        <taxon>Microthyriales</taxon>
        <taxon>Microthyriaceae</taxon>
        <taxon>Microthyrium</taxon>
    </lineage>
</organism>
<protein>
    <submittedName>
        <fullName evidence="2">Uncharacterized protein</fullName>
    </submittedName>
</protein>
<dbReference type="AlphaFoldDB" id="A0A6A6UTN9"/>
<feature type="region of interest" description="Disordered" evidence="1">
    <location>
        <begin position="515"/>
        <end position="542"/>
    </location>
</feature>
<feature type="compositionally biased region" description="Basic and acidic residues" evidence="1">
    <location>
        <begin position="243"/>
        <end position="259"/>
    </location>
</feature>
<accession>A0A6A6UTN9</accession>
<name>A0A6A6UTN9_9PEZI</name>
<evidence type="ECO:0000313" key="2">
    <source>
        <dbReference type="EMBL" id="KAF2675180.1"/>
    </source>
</evidence>
<gene>
    <name evidence="2" type="ORF">BT63DRAFT_450163</name>
</gene>
<evidence type="ECO:0000256" key="1">
    <source>
        <dbReference type="SAM" id="MobiDB-lite"/>
    </source>
</evidence>
<feature type="compositionally biased region" description="Basic residues" evidence="1">
    <location>
        <begin position="316"/>
        <end position="331"/>
    </location>
</feature>
<feature type="region of interest" description="Disordered" evidence="1">
    <location>
        <begin position="295"/>
        <end position="339"/>
    </location>
</feature>
<feature type="region of interest" description="Disordered" evidence="1">
    <location>
        <begin position="462"/>
        <end position="494"/>
    </location>
</feature>
<evidence type="ECO:0000313" key="3">
    <source>
        <dbReference type="Proteomes" id="UP000799302"/>
    </source>
</evidence>
<feature type="region of interest" description="Disordered" evidence="1">
    <location>
        <begin position="221"/>
        <end position="267"/>
    </location>
</feature>